<evidence type="ECO:0000313" key="2">
    <source>
        <dbReference type="EMBL" id="KYF77125.1"/>
    </source>
</evidence>
<gene>
    <name evidence="2" type="ORF">BE17_02545</name>
</gene>
<evidence type="ECO:0000256" key="1">
    <source>
        <dbReference type="SAM" id="MobiDB-lite"/>
    </source>
</evidence>
<proteinExistence type="predicted"/>
<dbReference type="Proteomes" id="UP000075635">
    <property type="component" value="Unassembled WGS sequence"/>
</dbReference>
<sequence>MVVSSLVSEVFFMESLSAMVALPGSEWRREGALYGRESEPSQARSSAVSGTLVSVDGGRRLAGRSHQRVGRVAFVLLALLMSACTSEDAPPGTSGDQGPDPGTGGDGGAGP</sequence>
<comment type="caution">
    <text evidence="2">The sequence shown here is derived from an EMBL/GenBank/DDBJ whole genome shotgun (WGS) entry which is preliminary data.</text>
</comment>
<feature type="non-terminal residue" evidence="2">
    <location>
        <position position="111"/>
    </location>
</feature>
<protein>
    <submittedName>
        <fullName evidence="2">Uncharacterized protein</fullName>
    </submittedName>
</protein>
<organism evidence="2 3">
    <name type="scientific">Sorangium cellulosum</name>
    <name type="common">Polyangium cellulosum</name>
    <dbReference type="NCBI Taxonomy" id="56"/>
    <lineage>
        <taxon>Bacteria</taxon>
        <taxon>Pseudomonadati</taxon>
        <taxon>Myxococcota</taxon>
        <taxon>Polyangia</taxon>
        <taxon>Polyangiales</taxon>
        <taxon>Polyangiaceae</taxon>
        <taxon>Sorangium</taxon>
    </lineage>
</organism>
<evidence type="ECO:0000313" key="3">
    <source>
        <dbReference type="Proteomes" id="UP000075635"/>
    </source>
</evidence>
<feature type="compositionally biased region" description="Low complexity" evidence="1">
    <location>
        <begin position="90"/>
        <end position="100"/>
    </location>
</feature>
<reference evidence="2 3" key="1">
    <citation type="submission" date="2014-02" db="EMBL/GenBank/DDBJ databases">
        <title>The small core and large imbalanced accessory genome model reveals a collaborative survival strategy of Sorangium cellulosum strains in nature.</title>
        <authorList>
            <person name="Han K."/>
            <person name="Peng R."/>
            <person name="Blom J."/>
            <person name="Li Y.-Z."/>
        </authorList>
    </citation>
    <scope>NUCLEOTIDE SEQUENCE [LARGE SCALE GENOMIC DNA]</scope>
    <source>
        <strain evidence="2 3">So0011-07</strain>
    </source>
</reference>
<feature type="compositionally biased region" description="Gly residues" evidence="1">
    <location>
        <begin position="101"/>
        <end position="111"/>
    </location>
</feature>
<name>A0A150RA53_SORCE</name>
<feature type="region of interest" description="Disordered" evidence="1">
    <location>
        <begin position="86"/>
        <end position="111"/>
    </location>
</feature>
<dbReference type="AlphaFoldDB" id="A0A150RA53"/>
<accession>A0A150RA53</accession>
<dbReference type="EMBL" id="JEMB01002939">
    <property type="protein sequence ID" value="KYF77125.1"/>
    <property type="molecule type" value="Genomic_DNA"/>
</dbReference>